<name>A0A163JGI0_ABSGL</name>
<protein>
    <submittedName>
        <fullName evidence="1">Uncharacterized protein</fullName>
    </submittedName>
</protein>
<proteinExistence type="predicted"/>
<sequence length="105" mass="11692">MTCMTFSDVSVGHIRNVWKTNNKRLIGFLDPGIGTRGVTIRSQDSPRNGRRKAAYQTTGLCGQLPYKFTPSFTISVVNKLGVLIYDNRRERKDATVTADDSPIVT</sequence>
<keyword evidence="2" id="KW-1185">Reference proteome</keyword>
<dbReference type="EMBL" id="LT553503">
    <property type="protein sequence ID" value="SAM01196.1"/>
    <property type="molecule type" value="Genomic_DNA"/>
</dbReference>
<dbReference type="InParanoid" id="A0A163JGI0"/>
<accession>A0A163JGI0</accession>
<organism evidence="1">
    <name type="scientific">Absidia glauca</name>
    <name type="common">Pin mould</name>
    <dbReference type="NCBI Taxonomy" id="4829"/>
    <lineage>
        <taxon>Eukaryota</taxon>
        <taxon>Fungi</taxon>
        <taxon>Fungi incertae sedis</taxon>
        <taxon>Mucoromycota</taxon>
        <taxon>Mucoromycotina</taxon>
        <taxon>Mucoromycetes</taxon>
        <taxon>Mucorales</taxon>
        <taxon>Cunninghamellaceae</taxon>
        <taxon>Absidia</taxon>
    </lineage>
</organism>
<reference evidence="1" key="1">
    <citation type="submission" date="2016-04" db="EMBL/GenBank/DDBJ databases">
        <authorList>
            <person name="Evans L.H."/>
            <person name="Alamgir A."/>
            <person name="Owens N."/>
            <person name="Weber N.D."/>
            <person name="Virtaneva K."/>
            <person name="Barbian K."/>
            <person name="Babar A."/>
            <person name="Rosenke K."/>
        </authorList>
    </citation>
    <scope>NUCLEOTIDE SEQUENCE [LARGE SCALE GENOMIC DNA]</scope>
    <source>
        <strain evidence="1">CBS 101.48</strain>
    </source>
</reference>
<evidence type="ECO:0000313" key="1">
    <source>
        <dbReference type="EMBL" id="SAM01196.1"/>
    </source>
</evidence>
<evidence type="ECO:0000313" key="2">
    <source>
        <dbReference type="Proteomes" id="UP000078561"/>
    </source>
</evidence>
<dbReference type="Proteomes" id="UP000078561">
    <property type="component" value="Unassembled WGS sequence"/>
</dbReference>
<gene>
    <name evidence="1" type="primary">ABSGL_06933.1 scaffold 8678</name>
</gene>
<dbReference type="AlphaFoldDB" id="A0A163JGI0"/>